<evidence type="ECO:0000313" key="1">
    <source>
        <dbReference type="EMBL" id="MBY74232.1"/>
    </source>
</evidence>
<gene>
    <name evidence="1" type="ORF">g.172992</name>
</gene>
<protein>
    <submittedName>
        <fullName evidence="1">Uncharacterized protein</fullName>
    </submittedName>
</protein>
<proteinExistence type="predicted"/>
<organism evidence="1">
    <name type="scientific">Sipha flava</name>
    <name type="common">yellow sugarcane aphid</name>
    <dbReference type="NCBI Taxonomy" id="143950"/>
    <lineage>
        <taxon>Eukaryota</taxon>
        <taxon>Metazoa</taxon>
        <taxon>Ecdysozoa</taxon>
        <taxon>Arthropoda</taxon>
        <taxon>Hexapoda</taxon>
        <taxon>Insecta</taxon>
        <taxon>Pterygota</taxon>
        <taxon>Neoptera</taxon>
        <taxon>Paraneoptera</taxon>
        <taxon>Hemiptera</taxon>
        <taxon>Sternorrhyncha</taxon>
        <taxon>Aphidomorpha</taxon>
        <taxon>Aphidoidea</taxon>
        <taxon>Aphididae</taxon>
        <taxon>Sipha</taxon>
    </lineage>
</organism>
<accession>A0A2S2QAK4</accession>
<dbReference type="EMBL" id="GGMS01005029">
    <property type="protein sequence ID" value="MBY74232.1"/>
    <property type="molecule type" value="Transcribed_RNA"/>
</dbReference>
<name>A0A2S2QAK4_9HEMI</name>
<reference evidence="1" key="1">
    <citation type="submission" date="2018-04" db="EMBL/GenBank/DDBJ databases">
        <title>Transcriptome assembly of Sipha flava.</title>
        <authorList>
            <person name="Scully E.D."/>
            <person name="Geib S.M."/>
            <person name="Palmer N.A."/>
            <person name="Koch K."/>
            <person name="Bradshaw J."/>
            <person name="Heng-Moss T."/>
            <person name="Sarath G."/>
        </authorList>
    </citation>
    <scope>NUCLEOTIDE SEQUENCE</scope>
</reference>
<dbReference type="AlphaFoldDB" id="A0A2S2QAK4"/>
<sequence length="118" mass="12783">MMALPVRSLATRKTWPGGTHACMLLDSGHRSIVDWYRMFSICFLSASRSIAESTLGSMTPPPPPPPAPAYVSQSAAAAAVYTYITRPCTAVVADAAAAVDQRRLFRERPSVHDPHGER</sequence>